<sequence>MPTSGGQDTGVIGLVVVSACARVLPNGDMGVDKSFHIDHSPAAVDRREAPAARGDAPSGSLPALAESFHILWLWQ</sequence>
<reference evidence="2 3" key="1">
    <citation type="journal article" date="2012" name="Genome Biol.">
        <title>Sequencing three crocodilian genomes to illuminate the evolution of archosaurs and amniotes.</title>
        <authorList>
            <person name="St John J.A."/>
            <person name="Braun E.L."/>
            <person name="Isberg S.R."/>
            <person name="Miles L.G."/>
            <person name="Chong A.Y."/>
            <person name="Gongora J."/>
            <person name="Dalzell P."/>
            <person name="Moran C."/>
            <person name="Bed'hom B."/>
            <person name="Abzhanov A."/>
            <person name="Burgess S.C."/>
            <person name="Cooksey A.M."/>
            <person name="Castoe T.A."/>
            <person name="Crawford N.G."/>
            <person name="Densmore L.D."/>
            <person name="Drew J.C."/>
            <person name="Edwards S.V."/>
            <person name="Faircloth B.C."/>
            <person name="Fujita M.K."/>
            <person name="Greenwold M.J."/>
            <person name="Hoffmann F.G."/>
            <person name="Howard J.M."/>
            <person name="Iguchi T."/>
            <person name="Janes D.E."/>
            <person name="Khan S.Y."/>
            <person name="Kohno S."/>
            <person name="de Koning A.J."/>
            <person name="Lance S.L."/>
            <person name="McCarthy F.M."/>
            <person name="McCormack J.E."/>
            <person name="Merchant M.E."/>
            <person name="Peterson D.G."/>
            <person name="Pollock D.D."/>
            <person name="Pourmand N."/>
            <person name="Raney B.J."/>
            <person name="Roessler K.A."/>
            <person name="Sanford J.R."/>
            <person name="Sawyer R.H."/>
            <person name="Schmidt C.J."/>
            <person name="Triplett E.W."/>
            <person name="Tuberville T.D."/>
            <person name="Venegas-Anaya M."/>
            <person name="Howard J.T."/>
            <person name="Jarvis E.D."/>
            <person name="Guillette L.J.Jr."/>
            <person name="Glenn T.C."/>
            <person name="Green R.E."/>
            <person name="Ray D.A."/>
        </authorList>
    </citation>
    <scope>NUCLEOTIDE SEQUENCE [LARGE SCALE GENOMIC DNA]</scope>
    <source>
        <strain evidence="2">KSC_2009_1</strain>
    </source>
</reference>
<gene>
    <name evidence="2" type="ORF">Y1Q_0007334</name>
</gene>
<accession>A0A151P7M6</accession>
<dbReference type="Proteomes" id="UP000050525">
    <property type="component" value="Unassembled WGS sequence"/>
</dbReference>
<organism evidence="2 3">
    <name type="scientific">Alligator mississippiensis</name>
    <name type="common">American alligator</name>
    <dbReference type="NCBI Taxonomy" id="8496"/>
    <lineage>
        <taxon>Eukaryota</taxon>
        <taxon>Metazoa</taxon>
        <taxon>Chordata</taxon>
        <taxon>Craniata</taxon>
        <taxon>Vertebrata</taxon>
        <taxon>Euteleostomi</taxon>
        <taxon>Archelosauria</taxon>
        <taxon>Archosauria</taxon>
        <taxon>Crocodylia</taxon>
        <taxon>Alligatoridae</taxon>
        <taxon>Alligatorinae</taxon>
        <taxon>Alligator</taxon>
    </lineage>
</organism>
<proteinExistence type="predicted"/>
<evidence type="ECO:0000313" key="2">
    <source>
        <dbReference type="EMBL" id="KYO45023.1"/>
    </source>
</evidence>
<comment type="caution">
    <text evidence="2">The sequence shown here is derived from an EMBL/GenBank/DDBJ whole genome shotgun (WGS) entry which is preliminary data.</text>
</comment>
<dbReference type="AlphaFoldDB" id="A0A151P7M6"/>
<evidence type="ECO:0000313" key="3">
    <source>
        <dbReference type="Proteomes" id="UP000050525"/>
    </source>
</evidence>
<dbReference type="EMBL" id="AKHW03000635">
    <property type="protein sequence ID" value="KYO45023.1"/>
    <property type="molecule type" value="Genomic_DNA"/>
</dbReference>
<feature type="region of interest" description="Disordered" evidence="1">
    <location>
        <begin position="42"/>
        <end position="61"/>
    </location>
</feature>
<keyword evidence="3" id="KW-1185">Reference proteome</keyword>
<protein>
    <submittedName>
        <fullName evidence="2">Uncharacterized protein</fullName>
    </submittedName>
</protein>
<name>A0A151P7M6_ALLMI</name>
<evidence type="ECO:0000256" key="1">
    <source>
        <dbReference type="SAM" id="MobiDB-lite"/>
    </source>
</evidence>